<comment type="caution">
    <text evidence="3">The sequence shown here is derived from an EMBL/GenBank/DDBJ whole genome shotgun (WGS) entry which is preliminary data.</text>
</comment>
<dbReference type="PANTHER" id="PTHR37951">
    <property type="entry name" value="CYTOPLASMIC PROTEIN-RELATED"/>
    <property type="match status" value="1"/>
</dbReference>
<dbReference type="AlphaFoldDB" id="A0A917YU55"/>
<sequence>MTDVNINQYLTPISDETPAGDNLEYEQLFTELERQAKGKPEQSLGDAKVDAEPPDWRSVKTNALHLLDRSRDLRLAIFLCRALLNLHGLAGFKQGLELTQGMLREFWPTLHPQLDPDDDNDPVLRINTLLTLCDREATLSSLQRASLASSRIFGDIGLRQVQIAKGLLSDDGDGEGPDLAAISATFMDCPIDDLRQTANDLKSCIDAIDSVDAFLGDTLGVSQAPDLSPLKASLTDAEAIVNEYLARRGQDTEQSAEDPADAPQPQAPSMNGEINSREDATRQMDRIIEYFRKHEPSSPVPLLLQRAKRLATLDFLEILRDMAPEGLQQARNVGGLDKSGLDEDS</sequence>
<dbReference type="InterPro" id="IPR010657">
    <property type="entry name" value="ImpA_N"/>
</dbReference>
<dbReference type="PANTHER" id="PTHR37951:SF1">
    <property type="entry name" value="TYPE VI SECRETION SYSTEM COMPONENT TSSA1"/>
    <property type="match status" value="1"/>
</dbReference>
<gene>
    <name evidence="3" type="ORF">GCM10010982_11330</name>
</gene>
<name>A0A917YU55_9ALTE</name>
<evidence type="ECO:0000313" key="4">
    <source>
        <dbReference type="Proteomes" id="UP000606935"/>
    </source>
</evidence>
<dbReference type="InterPro" id="IPR017740">
    <property type="entry name" value="TssA-like"/>
</dbReference>
<proteinExistence type="predicted"/>
<dbReference type="Proteomes" id="UP000606935">
    <property type="component" value="Unassembled WGS sequence"/>
</dbReference>
<reference evidence="3" key="2">
    <citation type="submission" date="2020-09" db="EMBL/GenBank/DDBJ databases">
        <authorList>
            <person name="Sun Q."/>
            <person name="Zhou Y."/>
        </authorList>
    </citation>
    <scope>NUCLEOTIDE SEQUENCE</scope>
    <source>
        <strain evidence="3">CGMCC 1.7086</strain>
    </source>
</reference>
<keyword evidence="4" id="KW-1185">Reference proteome</keyword>
<dbReference type="RefSeq" id="WP_188691428.1">
    <property type="nucleotide sequence ID" value="NZ_BMLS01000001.1"/>
</dbReference>
<feature type="domain" description="ImpA N-terminal" evidence="2">
    <location>
        <begin position="10"/>
        <end position="133"/>
    </location>
</feature>
<evidence type="ECO:0000256" key="1">
    <source>
        <dbReference type="SAM" id="MobiDB-lite"/>
    </source>
</evidence>
<reference evidence="3" key="1">
    <citation type="journal article" date="2014" name="Int. J. Syst. Evol. Microbiol.">
        <title>Complete genome sequence of Corynebacterium casei LMG S-19264T (=DSM 44701T), isolated from a smear-ripened cheese.</title>
        <authorList>
            <consortium name="US DOE Joint Genome Institute (JGI-PGF)"/>
            <person name="Walter F."/>
            <person name="Albersmeier A."/>
            <person name="Kalinowski J."/>
            <person name="Ruckert C."/>
        </authorList>
    </citation>
    <scope>NUCLEOTIDE SEQUENCE</scope>
    <source>
        <strain evidence="3">CGMCC 1.7086</strain>
    </source>
</reference>
<accession>A0A917YU55</accession>
<evidence type="ECO:0000259" key="2">
    <source>
        <dbReference type="Pfam" id="PF06812"/>
    </source>
</evidence>
<organism evidence="3 4">
    <name type="scientific">Bowmanella pacifica</name>
    <dbReference type="NCBI Taxonomy" id="502051"/>
    <lineage>
        <taxon>Bacteria</taxon>
        <taxon>Pseudomonadati</taxon>
        <taxon>Pseudomonadota</taxon>
        <taxon>Gammaproteobacteria</taxon>
        <taxon>Alteromonadales</taxon>
        <taxon>Alteromonadaceae</taxon>
        <taxon>Bowmanella</taxon>
    </lineage>
</organism>
<dbReference type="EMBL" id="BMLS01000001">
    <property type="protein sequence ID" value="GGO66645.1"/>
    <property type="molecule type" value="Genomic_DNA"/>
</dbReference>
<feature type="region of interest" description="Disordered" evidence="1">
    <location>
        <begin position="326"/>
        <end position="345"/>
    </location>
</feature>
<feature type="region of interest" description="Disordered" evidence="1">
    <location>
        <begin position="248"/>
        <end position="278"/>
    </location>
</feature>
<dbReference type="Pfam" id="PF06812">
    <property type="entry name" value="ImpA_N"/>
    <property type="match status" value="1"/>
</dbReference>
<dbReference type="NCBIfam" id="TIGR03363">
    <property type="entry name" value="VI_chp_8"/>
    <property type="match status" value="1"/>
</dbReference>
<protein>
    <recommendedName>
        <fullName evidence="2">ImpA N-terminal domain-containing protein</fullName>
    </recommendedName>
</protein>
<evidence type="ECO:0000313" key="3">
    <source>
        <dbReference type="EMBL" id="GGO66645.1"/>
    </source>
</evidence>